<feature type="domain" description="TPM" evidence="4">
    <location>
        <begin position="32"/>
        <end position="153"/>
    </location>
</feature>
<name>A0ABN6MU86_9BACT</name>
<feature type="signal peptide" evidence="3">
    <location>
        <begin position="1"/>
        <end position="21"/>
    </location>
</feature>
<dbReference type="Proteomes" id="UP001162891">
    <property type="component" value="Chromosome"/>
</dbReference>
<feature type="region of interest" description="Disordered" evidence="1">
    <location>
        <begin position="234"/>
        <end position="257"/>
    </location>
</feature>
<evidence type="ECO:0000256" key="1">
    <source>
        <dbReference type="SAM" id="MobiDB-lite"/>
    </source>
</evidence>
<dbReference type="Pfam" id="PF04536">
    <property type="entry name" value="TPM_phosphatase"/>
    <property type="match status" value="1"/>
</dbReference>
<dbReference type="EMBL" id="AP025591">
    <property type="protein sequence ID" value="BDG04554.1"/>
    <property type="molecule type" value="Genomic_DNA"/>
</dbReference>
<keyword evidence="3" id="KW-0732">Signal</keyword>
<keyword evidence="2" id="KW-0812">Transmembrane</keyword>
<dbReference type="PANTHER" id="PTHR30373:SF2">
    <property type="entry name" value="UPF0603 PROTEIN YGCG"/>
    <property type="match status" value="1"/>
</dbReference>
<evidence type="ECO:0000313" key="6">
    <source>
        <dbReference type="Proteomes" id="UP001162891"/>
    </source>
</evidence>
<dbReference type="PANTHER" id="PTHR30373">
    <property type="entry name" value="UPF0603 PROTEIN YGCG"/>
    <property type="match status" value="1"/>
</dbReference>
<protein>
    <recommendedName>
        <fullName evidence="4">TPM domain-containing protein</fullName>
    </recommendedName>
</protein>
<keyword evidence="2" id="KW-0472">Membrane</keyword>
<proteinExistence type="predicted"/>
<feature type="transmembrane region" description="Helical" evidence="2">
    <location>
        <begin position="177"/>
        <end position="197"/>
    </location>
</feature>
<sequence>MTPVRALAIALAVAASAPAVAATPIPPLTGPVVDQAGLLDGGAVRRLTDLSVRARGGAGGQGVQLQYLIVKSLEGEPIEDYSIRVAEAWKIGSRGKDNGVLVTVAVQDRAVRIEVGGGLEGGLTDAQSSRIIRGTIVPAFQAGRFGDGLYDAGVQILGALGALPSGVGPVRRAPQGLHLSTLAILAIFVLVFVVRAISGFGPRRRRSLWWGGGPWIGGGGWGGGRGGWGGGGFGGGGGGGWSGGGGGFSGGGASGRW</sequence>
<accession>A0ABN6MU86</accession>
<evidence type="ECO:0000259" key="4">
    <source>
        <dbReference type="Pfam" id="PF04536"/>
    </source>
</evidence>
<reference evidence="6" key="1">
    <citation type="journal article" date="2022" name="Int. J. Syst. Evol. Microbiol.">
        <title>Anaeromyxobacter oryzae sp. nov., Anaeromyxobacter diazotrophicus sp. nov. and Anaeromyxobacter paludicola sp. nov., isolated from paddy soils.</title>
        <authorList>
            <person name="Itoh H."/>
            <person name="Xu Z."/>
            <person name="Mise K."/>
            <person name="Masuda Y."/>
            <person name="Ushijima N."/>
            <person name="Hayakawa C."/>
            <person name="Shiratori Y."/>
            <person name="Senoo K."/>
        </authorList>
    </citation>
    <scope>NUCLEOTIDE SEQUENCE [LARGE SCALE GENOMIC DNA]</scope>
    <source>
        <strain evidence="6">Red232</strain>
    </source>
</reference>
<evidence type="ECO:0000313" key="5">
    <source>
        <dbReference type="EMBL" id="BDG04554.1"/>
    </source>
</evidence>
<dbReference type="InterPro" id="IPR007621">
    <property type="entry name" value="TPM_dom"/>
</dbReference>
<keyword evidence="2" id="KW-1133">Transmembrane helix</keyword>
<evidence type="ECO:0000256" key="3">
    <source>
        <dbReference type="SAM" id="SignalP"/>
    </source>
</evidence>
<dbReference type="RefSeq" id="WP_248352969.1">
    <property type="nucleotide sequence ID" value="NZ_AP025591.1"/>
</dbReference>
<evidence type="ECO:0000256" key="2">
    <source>
        <dbReference type="SAM" id="Phobius"/>
    </source>
</evidence>
<dbReference type="Gene3D" id="3.10.310.50">
    <property type="match status" value="1"/>
</dbReference>
<feature type="chain" id="PRO_5045784404" description="TPM domain-containing protein" evidence="3">
    <location>
        <begin position="22"/>
        <end position="257"/>
    </location>
</feature>
<gene>
    <name evidence="5" type="ORF">AMOR_35500</name>
</gene>
<organism evidence="5 6">
    <name type="scientific">Anaeromyxobacter oryzae</name>
    <dbReference type="NCBI Taxonomy" id="2918170"/>
    <lineage>
        <taxon>Bacteria</taxon>
        <taxon>Pseudomonadati</taxon>
        <taxon>Myxococcota</taxon>
        <taxon>Myxococcia</taxon>
        <taxon>Myxococcales</taxon>
        <taxon>Cystobacterineae</taxon>
        <taxon>Anaeromyxobacteraceae</taxon>
        <taxon>Anaeromyxobacter</taxon>
    </lineage>
</organism>
<keyword evidence="6" id="KW-1185">Reference proteome</keyword>